<dbReference type="OrthoDB" id="8187670at2759"/>
<feature type="domain" description="Integrase zinc-binding" evidence="1">
    <location>
        <begin position="55"/>
        <end position="103"/>
    </location>
</feature>
<accession>A0A9Q1FXJ5</accession>
<dbReference type="Gene3D" id="3.30.420.10">
    <property type="entry name" value="Ribonuclease H-like superfamily/Ribonuclease H"/>
    <property type="match status" value="1"/>
</dbReference>
<evidence type="ECO:0000313" key="2">
    <source>
        <dbReference type="EMBL" id="KAJ8369432.1"/>
    </source>
</evidence>
<proteinExistence type="predicted"/>
<dbReference type="EMBL" id="JAINUF010000003">
    <property type="protein sequence ID" value="KAJ8369432.1"/>
    <property type="molecule type" value="Genomic_DNA"/>
</dbReference>
<gene>
    <name evidence="2" type="ORF">SKAU_G00094600</name>
</gene>
<dbReference type="AlphaFoldDB" id="A0A9Q1FXJ5"/>
<dbReference type="InterPro" id="IPR012337">
    <property type="entry name" value="RNaseH-like_sf"/>
</dbReference>
<comment type="caution">
    <text evidence="2">The sequence shown here is derived from an EMBL/GenBank/DDBJ whole genome shotgun (WGS) entry which is preliminary data.</text>
</comment>
<name>A0A9Q1FXJ5_SYNKA</name>
<protein>
    <recommendedName>
        <fullName evidence="1">Integrase zinc-binding domain-containing protein</fullName>
    </recommendedName>
</protein>
<dbReference type="Pfam" id="PF17921">
    <property type="entry name" value="Integrase_H2C2"/>
    <property type="match status" value="1"/>
</dbReference>
<dbReference type="InterPro" id="IPR052160">
    <property type="entry name" value="Gypsy_RT_Integrase-like"/>
</dbReference>
<dbReference type="PANTHER" id="PTHR47266">
    <property type="entry name" value="ENDONUCLEASE-RELATED"/>
    <property type="match status" value="1"/>
</dbReference>
<keyword evidence="3" id="KW-1185">Reference proteome</keyword>
<sequence>MVVSLNAIFLYLSQGTYEKDVCKKLRRSIRLASEKFFLRGDSLYYGDRRVILTEEEKVAVLTEVHAGHFGPRRMQEKIAPRFYWRGITQDTLDWVRTCPDCQCFEKLKTEAPELKPIKPVSPWHMVGVDLFGPMLKSTKGNRYCFTLTDYFTKWVEARTFAKKTAANVKEDQVQSLADHTYVGPTQTWEKELHPHQVQLLEYVLDPESPALELIVKEGDVCLTREEFWSLGLSRDMDSTIGNTCLRVVREAAQRHSKDVFIADMYAVPTWTVRPSKGSTPKGCSSLPSLDKLQWTRALPSMCK</sequence>
<organism evidence="2 3">
    <name type="scientific">Synaphobranchus kaupii</name>
    <name type="common">Kaup's arrowtooth eel</name>
    <dbReference type="NCBI Taxonomy" id="118154"/>
    <lineage>
        <taxon>Eukaryota</taxon>
        <taxon>Metazoa</taxon>
        <taxon>Chordata</taxon>
        <taxon>Craniata</taxon>
        <taxon>Vertebrata</taxon>
        <taxon>Euteleostomi</taxon>
        <taxon>Actinopterygii</taxon>
        <taxon>Neopterygii</taxon>
        <taxon>Teleostei</taxon>
        <taxon>Anguilliformes</taxon>
        <taxon>Synaphobranchidae</taxon>
        <taxon>Synaphobranchus</taxon>
    </lineage>
</organism>
<dbReference type="Gene3D" id="1.10.340.70">
    <property type="match status" value="1"/>
</dbReference>
<evidence type="ECO:0000313" key="3">
    <source>
        <dbReference type="Proteomes" id="UP001152622"/>
    </source>
</evidence>
<dbReference type="Proteomes" id="UP001152622">
    <property type="component" value="Chromosome 3"/>
</dbReference>
<evidence type="ECO:0000259" key="1">
    <source>
        <dbReference type="Pfam" id="PF17921"/>
    </source>
</evidence>
<dbReference type="GO" id="GO:0003676">
    <property type="term" value="F:nucleic acid binding"/>
    <property type="evidence" value="ECO:0007669"/>
    <property type="project" value="InterPro"/>
</dbReference>
<dbReference type="InterPro" id="IPR041588">
    <property type="entry name" value="Integrase_H2C2"/>
</dbReference>
<dbReference type="InterPro" id="IPR036397">
    <property type="entry name" value="RNaseH_sf"/>
</dbReference>
<reference evidence="2" key="1">
    <citation type="journal article" date="2023" name="Science">
        <title>Genome structures resolve the early diversification of teleost fishes.</title>
        <authorList>
            <person name="Parey E."/>
            <person name="Louis A."/>
            <person name="Montfort J."/>
            <person name="Bouchez O."/>
            <person name="Roques C."/>
            <person name="Iampietro C."/>
            <person name="Lluch J."/>
            <person name="Castinel A."/>
            <person name="Donnadieu C."/>
            <person name="Desvignes T."/>
            <person name="Floi Bucao C."/>
            <person name="Jouanno E."/>
            <person name="Wen M."/>
            <person name="Mejri S."/>
            <person name="Dirks R."/>
            <person name="Jansen H."/>
            <person name="Henkel C."/>
            <person name="Chen W.J."/>
            <person name="Zahm M."/>
            <person name="Cabau C."/>
            <person name="Klopp C."/>
            <person name="Thompson A.W."/>
            <person name="Robinson-Rechavi M."/>
            <person name="Braasch I."/>
            <person name="Lecointre G."/>
            <person name="Bobe J."/>
            <person name="Postlethwait J.H."/>
            <person name="Berthelot C."/>
            <person name="Roest Crollius H."/>
            <person name="Guiguen Y."/>
        </authorList>
    </citation>
    <scope>NUCLEOTIDE SEQUENCE</scope>
    <source>
        <strain evidence="2">WJC10195</strain>
    </source>
</reference>
<dbReference type="SUPFAM" id="SSF53098">
    <property type="entry name" value="Ribonuclease H-like"/>
    <property type="match status" value="1"/>
</dbReference>